<organism evidence="1 2">
    <name type="scientific">Selenomonas artemidis F0399</name>
    <dbReference type="NCBI Taxonomy" id="749551"/>
    <lineage>
        <taxon>Bacteria</taxon>
        <taxon>Bacillati</taxon>
        <taxon>Bacillota</taxon>
        <taxon>Negativicutes</taxon>
        <taxon>Selenomonadales</taxon>
        <taxon>Selenomonadaceae</taxon>
        <taxon>Selenomonas</taxon>
    </lineage>
</organism>
<sequence length="141" mass="16212">MRAKEYLQKVREGERLLRLLETEHAKCKADIIALKGVSYDKPIVSSGGQPGDLSSAIAKLEYYAERVNQQWDKVIKMREEAKALIAKVSDARYSEVLTRRYILCESWEQIACAMGYTYRWVTHMHGAALRAFEKECLEVPI</sequence>
<accession>E7N426</accession>
<dbReference type="HOGENOM" id="CLU_144718_2_0_9"/>
<keyword evidence="2" id="KW-1185">Reference proteome</keyword>
<dbReference type="AlphaFoldDB" id="E7N426"/>
<proteinExistence type="predicted"/>
<evidence type="ECO:0000313" key="2">
    <source>
        <dbReference type="Proteomes" id="UP000004633"/>
    </source>
</evidence>
<protein>
    <recommendedName>
        <fullName evidence="3">Phage transcriptional regulator, RinA family</fullName>
    </recommendedName>
</protein>
<dbReference type="STRING" id="749551.HMPREF9555_01767"/>
<dbReference type="EMBL" id="AECV01000041">
    <property type="protein sequence ID" value="EFW29067.1"/>
    <property type="molecule type" value="Genomic_DNA"/>
</dbReference>
<evidence type="ECO:0008006" key="3">
    <source>
        <dbReference type="Google" id="ProtNLM"/>
    </source>
</evidence>
<comment type="caution">
    <text evidence="1">The sequence shown here is derived from an EMBL/GenBank/DDBJ whole genome shotgun (WGS) entry which is preliminary data.</text>
</comment>
<dbReference type="Proteomes" id="UP000004633">
    <property type="component" value="Unassembled WGS sequence"/>
</dbReference>
<evidence type="ECO:0000313" key="1">
    <source>
        <dbReference type="EMBL" id="EFW29067.1"/>
    </source>
</evidence>
<dbReference type="RefSeq" id="WP_009350415.1">
    <property type="nucleotide sequence ID" value="NZ_GL638151.1"/>
</dbReference>
<name>E7N426_9FIRM</name>
<reference evidence="1 2" key="1">
    <citation type="submission" date="2010-08" db="EMBL/GenBank/DDBJ databases">
        <authorList>
            <person name="Weinstock G."/>
            <person name="Sodergren E."/>
            <person name="Clifton S."/>
            <person name="Fulton L."/>
            <person name="Fulton B."/>
            <person name="Courtney L."/>
            <person name="Fronick C."/>
            <person name="Harrison M."/>
            <person name="Strong C."/>
            <person name="Farmer C."/>
            <person name="Delahaunty K."/>
            <person name="Markovic C."/>
            <person name="Hall O."/>
            <person name="Minx P."/>
            <person name="Tomlinson C."/>
            <person name="Mitreva M."/>
            <person name="Hou S."/>
            <person name="Chen J."/>
            <person name="Wollam A."/>
            <person name="Pepin K.H."/>
            <person name="Johnson M."/>
            <person name="Bhonagiri V."/>
            <person name="Zhang X."/>
            <person name="Suruliraj S."/>
            <person name="Warren W."/>
            <person name="Chinwalla A."/>
            <person name="Mardis E.R."/>
            <person name="Wilson R.K."/>
        </authorList>
    </citation>
    <scope>NUCLEOTIDE SEQUENCE [LARGE SCALE GENOMIC DNA]</scope>
    <source>
        <strain evidence="1 2">F0399</strain>
    </source>
</reference>
<gene>
    <name evidence="1" type="ORF">HMPREF9555_01767</name>
</gene>